<dbReference type="Proteomes" id="UP000006426">
    <property type="component" value="Plasmid pmppla107"/>
</dbReference>
<dbReference type="GO" id="GO:0006274">
    <property type="term" value="P:DNA replication termination"/>
    <property type="evidence" value="ECO:0007669"/>
    <property type="project" value="InterPro"/>
</dbReference>
<dbReference type="GO" id="GO:0003677">
    <property type="term" value="F:DNA binding"/>
    <property type="evidence" value="ECO:0007669"/>
    <property type="project" value="InterPro"/>
</dbReference>
<dbReference type="EMBL" id="CP031226">
    <property type="protein sequence ID" value="AXH60373.1"/>
    <property type="molecule type" value="Genomic_DNA"/>
</dbReference>
<dbReference type="AlphaFoldDB" id="A0AAD0PX60"/>
<evidence type="ECO:0000313" key="2">
    <source>
        <dbReference type="EMBL" id="AXH60373.1"/>
    </source>
</evidence>
<sequence length="357" mass="40150">MMIREQSRSIVMRIRQAQRANLRMKEGVAMEVFQLTTAYNELRTAIAVLNASFSRPGSDNGSAFVATKDGPFLYAESAIALAKRAFEDIFYDWGKQQGIETLQPEGSSSDHAIKRPEKDGRETQVWLGGIGVDQFQLELAKEVNRCKDRFQEAVHNLRQRVQQENNGGENHAYKTFRKILNDNRLGLVSLRQAYRHIPLLDETPASIRFSFSAGGRSIKRMTIGQAKELLVKKGWEGKNIEVAFAKLNNQKTGHVVAQVQELAGYFKANIAWPEPDEGEVRRQTIPVFLPILYLANSEITPSHQPHPPTTSQTRTKPRSDRKLVSEPFIQGLRLYAYADAINPVADSSEGSVDNRIA</sequence>
<accession>A0AAD0PX60</accession>
<feature type="region of interest" description="Disordered" evidence="1">
    <location>
        <begin position="299"/>
        <end position="322"/>
    </location>
</feature>
<evidence type="ECO:0000256" key="1">
    <source>
        <dbReference type="SAM" id="MobiDB-lite"/>
    </source>
</evidence>
<gene>
    <name evidence="2" type="ORF">PLA107_034960</name>
</gene>
<organism evidence="2 3">
    <name type="scientific">Pseudomonas amygdali pv. lachrymans str. M301315</name>
    <dbReference type="NCBI Taxonomy" id="629260"/>
    <lineage>
        <taxon>Bacteria</taxon>
        <taxon>Pseudomonadati</taxon>
        <taxon>Pseudomonadota</taxon>
        <taxon>Gammaproteobacteria</taxon>
        <taxon>Pseudomonadales</taxon>
        <taxon>Pseudomonadaceae</taxon>
        <taxon>Pseudomonas</taxon>
        <taxon>Pseudomonas amygdali</taxon>
    </lineage>
</organism>
<dbReference type="Gene3D" id="3.50.14.10">
    <property type="entry name" value="Replication terminator Tus, domain 1 superfamily/Replication terminator Tus"/>
    <property type="match status" value="1"/>
</dbReference>
<keyword evidence="2" id="KW-0614">Plasmid</keyword>
<name>A0AAD0PX60_PSEAV</name>
<geneLocation type="plasmid" evidence="3">
    <name>pmppla107</name>
</geneLocation>
<evidence type="ECO:0000313" key="3">
    <source>
        <dbReference type="Proteomes" id="UP000006426"/>
    </source>
</evidence>
<proteinExistence type="predicted"/>
<protein>
    <submittedName>
        <fullName evidence="2">Uncharacterized protein</fullName>
    </submittedName>
</protein>
<reference evidence="2 3" key="1">
    <citation type="journal article" date="2011" name="PLoS Pathog.">
        <title>Dynamic evolution of pathogenicity revealed by sequencing and comparative genomics of 19 Pseudomonas syringae isolates.</title>
        <authorList>
            <person name="Baltrus D.A."/>
            <person name="Nishimura M.T."/>
            <person name="Romanchuk A."/>
            <person name="Chang J.H."/>
            <person name="Mukhtar M.S."/>
            <person name="Cherkis K."/>
            <person name="Roach J."/>
            <person name="Grant S.R."/>
            <person name="Jones C.D."/>
            <person name="Dangl J.L."/>
        </authorList>
    </citation>
    <scope>NUCLEOTIDE SEQUENCE [LARGE SCALE GENOMIC DNA]</scope>
    <source>
        <strain evidence="2 3">M301315</strain>
    </source>
</reference>
<dbReference type="GO" id="GO:0005737">
    <property type="term" value="C:cytoplasm"/>
    <property type="evidence" value="ECO:0007669"/>
    <property type="project" value="InterPro"/>
</dbReference>
<dbReference type="InterPro" id="IPR036381">
    <property type="entry name" value="Tus_dom1"/>
</dbReference>